<sequence length="464" mass="44717">MTALGIIDVLDPRAARPSGGTAPARTATAGAAAFADVIHDASRAERAQDLPVDAAAEGAPEHEASPENTLSDPPPTAPLHGALIVPETVGLVPSAPPTPADGPEAASADGTLAAATETSTIASTSVPLGQSSQEPAAAGTLVAAQVVEAVRESTAPAVASSSRISAAAVPLGVPAPAVVDSSGDADATAGVSAAASPRTGVEGGASASVAMPPVPASPPATELVSGADAKAASSLSAAEEPMPDAPRVSPSPAPPVSTTPAPASTPSAGEAVVPALTGSPSIPPPLTPTTPAAAAAIARPVLLPQLAAPVVSLAQAADGDHSLTLTVSPENLGPVTVRAHVSGGAIHIELHAPNDLGREALRVILADLRRDLAAAAPHATLMLSTADDGPGPLHPQSAPNGGALNGGTSNGNAASAGGGHSRGDAPADREAAEARATPEPPTSLADRPGPLPLRSPHGGIDVFA</sequence>
<evidence type="ECO:0000259" key="2">
    <source>
        <dbReference type="Pfam" id="PF02120"/>
    </source>
</evidence>
<gene>
    <name evidence="3" type="ORF">KV397_12545</name>
</gene>
<keyword evidence="3" id="KW-0969">Cilium</keyword>
<dbReference type="InterPro" id="IPR038610">
    <property type="entry name" value="FliK-like_C_sf"/>
</dbReference>
<feature type="compositionally biased region" description="Low complexity" evidence="1">
    <location>
        <begin position="225"/>
        <end position="238"/>
    </location>
</feature>
<keyword evidence="3" id="KW-0282">Flagellum</keyword>
<dbReference type="InterPro" id="IPR021136">
    <property type="entry name" value="Flagellar_hook_control-like_C"/>
</dbReference>
<keyword evidence="4" id="KW-1185">Reference proteome</keyword>
<evidence type="ECO:0000256" key="1">
    <source>
        <dbReference type="SAM" id="MobiDB-lite"/>
    </source>
</evidence>
<dbReference type="CDD" id="cd17470">
    <property type="entry name" value="T3SS_Flik_C"/>
    <property type="match status" value="1"/>
</dbReference>
<dbReference type="Pfam" id="PF02120">
    <property type="entry name" value="Flg_hook"/>
    <property type="match status" value="1"/>
</dbReference>
<reference evidence="3 4" key="1">
    <citation type="submission" date="2021-06" db="EMBL/GenBank/DDBJ databases">
        <title>Genome-based taxonomic framework of Microbacterium strains isolated from marine environment, the description of four new species and reclassification of four preexisting species.</title>
        <authorList>
            <person name="Lee S.D."/>
            <person name="Kim S.-M."/>
            <person name="Byeon Y.-S."/>
            <person name="Yang H.L."/>
            <person name="Kim I.S."/>
        </authorList>
    </citation>
    <scope>NUCLEOTIDE SEQUENCE [LARGE SCALE GENOMIC DNA]</scope>
    <source>
        <strain evidence="3 4">KSW4-10</strain>
    </source>
</reference>
<proteinExistence type="predicted"/>
<feature type="region of interest" description="Disordered" evidence="1">
    <location>
        <begin position="383"/>
        <end position="464"/>
    </location>
</feature>
<evidence type="ECO:0000313" key="4">
    <source>
        <dbReference type="Proteomes" id="UP000830631"/>
    </source>
</evidence>
<name>A0ABY4J0K3_9MICO</name>
<organism evidence="3 4">
    <name type="scientific">Microbacterium aurugineum</name>
    <dbReference type="NCBI Taxonomy" id="2851642"/>
    <lineage>
        <taxon>Bacteria</taxon>
        <taxon>Bacillati</taxon>
        <taxon>Actinomycetota</taxon>
        <taxon>Actinomycetes</taxon>
        <taxon>Micrococcales</taxon>
        <taxon>Microbacteriaceae</taxon>
        <taxon>Microbacterium</taxon>
    </lineage>
</organism>
<dbReference type="RefSeq" id="WP_261811404.1">
    <property type="nucleotide sequence ID" value="NZ_CP078078.1"/>
</dbReference>
<dbReference type="EMBL" id="CP078078">
    <property type="protein sequence ID" value="UPL18528.1"/>
    <property type="molecule type" value="Genomic_DNA"/>
</dbReference>
<feature type="region of interest" description="Disordered" evidence="1">
    <location>
        <begin position="190"/>
        <end position="287"/>
    </location>
</feature>
<evidence type="ECO:0000313" key="3">
    <source>
        <dbReference type="EMBL" id="UPL18528.1"/>
    </source>
</evidence>
<protein>
    <submittedName>
        <fullName evidence="3">Flagellar hook-length control protein FliK</fullName>
    </submittedName>
</protein>
<dbReference type="Gene3D" id="3.30.750.140">
    <property type="match status" value="1"/>
</dbReference>
<feature type="region of interest" description="Disordered" evidence="1">
    <location>
        <begin position="54"/>
        <end position="111"/>
    </location>
</feature>
<accession>A0ABY4J0K3</accession>
<feature type="domain" description="Flagellar hook-length control protein-like C-terminal" evidence="2">
    <location>
        <begin position="315"/>
        <end position="375"/>
    </location>
</feature>
<dbReference type="Proteomes" id="UP000830631">
    <property type="component" value="Chromosome"/>
</dbReference>
<feature type="compositionally biased region" description="Basic and acidic residues" evidence="1">
    <location>
        <begin position="421"/>
        <end position="433"/>
    </location>
</feature>
<feature type="compositionally biased region" description="Low complexity" evidence="1">
    <location>
        <begin position="258"/>
        <end position="268"/>
    </location>
</feature>
<keyword evidence="3" id="KW-0966">Cell projection</keyword>